<protein>
    <submittedName>
        <fullName evidence="1">Uncharacterized protein</fullName>
    </submittedName>
</protein>
<accession>A0AAJ8BTD9</accession>
<dbReference type="AlphaFoldDB" id="A0AAJ8BTD9"/>
<sequence>MGEHSYVSKHQVLFCSRSPSVQNPTWIKPHAWRPRDPGANFVAGKTG</sequence>
<name>A0AAJ8BTD9_ASPNG</name>
<dbReference type="VEuPathDB" id="FungiDB:An02g12740"/>
<evidence type="ECO:0000313" key="1">
    <source>
        <dbReference type="RefSeq" id="XP_059603552.1"/>
    </source>
</evidence>
<reference evidence="1" key="2">
    <citation type="submission" date="2025-08" db="UniProtKB">
        <authorList>
            <consortium name="RefSeq"/>
        </authorList>
    </citation>
    <scope>IDENTIFICATION</scope>
</reference>
<dbReference type="KEGG" id="ang:An02g12740"/>
<organism evidence="1">
    <name type="scientific">Aspergillus niger</name>
    <dbReference type="NCBI Taxonomy" id="5061"/>
    <lineage>
        <taxon>Eukaryota</taxon>
        <taxon>Fungi</taxon>
        <taxon>Dikarya</taxon>
        <taxon>Ascomycota</taxon>
        <taxon>Pezizomycotina</taxon>
        <taxon>Eurotiomycetes</taxon>
        <taxon>Eurotiomycetidae</taxon>
        <taxon>Eurotiales</taxon>
        <taxon>Aspergillaceae</taxon>
        <taxon>Aspergillus</taxon>
        <taxon>Aspergillus subgen. Circumdati</taxon>
    </lineage>
</organism>
<gene>
    <name evidence="1" type="ORF">An02g12740</name>
</gene>
<proteinExistence type="predicted"/>
<reference evidence="1" key="1">
    <citation type="submission" date="2025-02" db="EMBL/GenBank/DDBJ databases">
        <authorList>
            <consortium name="NCBI Genome Project"/>
        </authorList>
    </citation>
    <scope>NUCLEOTIDE SEQUENCE</scope>
</reference>
<dbReference type="RefSeq" id="XP_059603552.1">
    <property type="nucleotide sequence ID" value="XM_059746709.1"/>
</dbReference>
<dbReference type="GeneID" id="84590528"/>